<dbReference type="CDD" id="cd02909">
    <property type="entry name" value="cupin_pirin_N"/>
    <property type="match status" value="1"/>
</dbReference>
<dbReference type="Proteomes" id="UP000651852">
    <property type="component" value="Unassembled WGS sequence"/>
</dbReference>
<dbReference type="SUPFAM" id="SSF51182">
    <property type="entry name" value="RmlC-like cupins"/>
    <property type="match status" value="1"/>
</dbReference>
<dbReference type="InterPro" id="IPR012093">
    <property type="entry name" value="Pirin"/>
</dbReference>
<evidence type="ECO:0000256" key="2">
    <source>
        <dbReference type="RuleBase" id="RU003457"/>
    </source>
</evidence>
<dbReference type="Pfam" id="PF05726">
    <property type="entry name" value="Pirin_C"/>
    <property type="match status" value="1"/>
</dbReference>
<feature type="domain" description="Pirin C-terminal" evidence="4">
    <location>
        <begin position="172"/>
        <end position="268"/>
    </location>
</feature>
<proteinExistence type="inferred from homology"/>
<keyword evidence="6" id="KW-1185">Reference proteome</keyword>
<sequence>MLTIKPRAENVEGQPILRPLPSAKCRSVGPFVFFDHMLETDYAPGKGMDIRQHPHIGLSTLTYLFEGRLLHKDSLGSDQQVAPGEVSWMTSGAAIAHIERTPADLMASGSRMHGLQVWLASPKSHERGEGHYSHHPASSLPVADTPGIQIRMIAGTGFCLTSPVPVLSPTLYAELHMQTATTLQIPDEHEERALYVISGEASVDAEPLEARTLVVLERGQMVNLCAESECHAVLIGGAPLDGPRRMNWNFVASDTALIEQARTRWAGGDWPTVPGEIGRIELP</sequence>
<accession>A0ABR7AWU4</accession>
<dbReference type="Pfam" id="PF02678">
    <property type="entry name" value="Pirin"/>
    <property type="match status" value="1"/>
</dbReference>
<dbReference type="RefSeq" id="WP_187520844.1">
    <property type="nucleotide sequence ID" value="NZ_JACONW010000018.1"/>
</dbReference>
<evidence type="ECO:0000313" key="5">
    <source>
        <dbReference type="EMBL" id="MBC3949364.1"/>
    </source>
</evidence>
<feature type="domain" description="Pirin N-terminal" evidence="3">
    <location>
        <begin position="21"/>
        <end position="119"/>
    </location>
</feature>
<evidence type="ECO:0000259" key="4">
    <source>
        <dbReference type="Pfam" id="PF05726"/>
    </source>
</evidence>
<evidence type="ECO:0000313" key="6">
    <source>
        <dbReference type="Proteomes" id="UP000651852"/>
    </source>
</evidence>
<dbReference type="CDD" id="cd02247">
    <property type="entry name" value="cupin_pirin_C"/>
    <property type="match status" value="1"/>
</dbReference>
<dbReference type="InterPro" id="IPR011051">
    <property type="entry name" value="RmlC_Cupin_sf"/>
</dbReference>
<dbReference type="InterPro" id="IPR008778">
    <property type="entry name" value="Pirin_C_dom"/>
</dbReference>
<evidence type="ECO:0000259" key="3">
    <source>
        <dbReference type="Pfam" id="PF02678"/>
    </source>
</evidence>
<comment type="caution">
    <text evidence="5">The sequence shown here is derived from an EMBL/GenBank/DDBJ whole genome shotgun (WGS) entry which is preliminary data.</text>
</comment>
<dbReference type="PANTHER" id="PTHR13903">
    <property type="entry name" value="PIRIN-RELATED"/>
    <property type="match status" value="1"/>
</dbReference>
<dbReference type="Gene3D" id="2.60.120.10">
    <property type="entry name" value="Jelly Rolls"/>
    <property type="match status" value="2"/>
</dbReference>
<dbReference type="PANTHER" id="PTHR13903:SF8">
    <property type="entry name" value="PIRIN"/>
    <property type="match status" value="1"/>
</dbReference>
<dbReference type="PIRSF" id="PIRSF006232">
    <property type="entry name" value="Pirin"/>
    <property type="match status" value="1"/>
</dbReference>
<dbReference type="InterPro" id="IPR014710">
    <property type="entry name" value="RmlC-like_jellyroll"/>
</dbReference>
<reference evidence="5 6" key="1">
    <citation type="submission" date="2020-08" db="EMBL/GenBank/DDBJ databases">
        <title>Putative novel bacterial strains isolated from necrotic wheat leaf tissues caused by Xanthomonas translucens.</title>
        <authorList>
            <person name="Tambong J.T."/>
        </authorList>
    </citation>
    <scope>NUCLEOTIDE SEQUENCE [LARGE SCALE GENOMIC DNA]</scope>
    <source>
        <strain evidence="5 6">DOAB 1069</strain>
    </source>
</reference>
<organism evidence="5 6">
    <name type="scientific">Pseudomonas folii</name>
    <dbReference type="NCBI Taxonomy" id="2762593"/>
    <lineage>
        <taxon>Bacteria</taxon>
        <taxon>Pseudomonadati</taxon>
        <taxon>Pseudomonadota</taxon>
        <taxon>Gammaproteobacteria</taxon>
        <taxon>Pseudomonadales</taxon>
        <taxon>Pseudomonadaceae</taxon>
        <taxon>Pseudomonas</taxon>
    </lineage>
</organism>
<name>A0ABR7AWU4_9PSED</name>
<dbReference type="EMBL" id="JACONW010000018">
    <property type="protein sequence ID" value="MBC3949364.1"/>
    <property type="molecule type" value="Genomic_DNA"/>
</dbReference>
<dbReference type="InterPro" id="IPR003829">
    <property type="entry name" value="Pirin_N_dom"/>
</dbReference>
<gene>
    <name evidence="5" type="ORF">H8S59_06265</name>
</gene>
<protein>
    <submittedName>
        <fullName evidence="5">Pirin family protein</fullName>
    </submittedName>
</protein>
<comment type="similarity">
    <text evidence="1 2">Belongs to the pirin family.</text>
</comment>
<evidence type="ECO:0000256" key="1">
    <source>
        <dbReference type="ARBA" id="ARBA00008416"/>
    </source>
</evidence>